<sequence>MVKLKVEKMSCGHCASAVSKAATKVSGVESAEVDLANGEVAVAGNPDVNALIAAITDAGYPASEAR</sequence>
<name>A0A367VEH2_9PROT</name>
<evidence type="ECO:0000259" key="1">
    <source>
        <dbReference type="PROSITE" id="PS50846"/>
    </source>
</evidence>
<dbReference type="AlphaFoldDB" id="A0A367VEH2"/>
<dbReference type="RefSeq" id="WP_062955165.1">
    <property type="nucleotide sequence ID" value="NZ_JPWB01000003.1"/>
</dbReference>
<dbReference type="InterPro" id="IPR036163">
    <property type="entry name" value="HMA_dom_sf"/>
</dbReference>
<dbReference type="Pfam" id="PF00403">
    <property type="entry name" value="HMA"/>
    <property type="match status" value="1"/>
</dbReference>
<reference evidence="2 3" key="1">
    <citation type="submission" date="2014-07" db="EMBL/GenBank/DDBJ databases">
        <title>Draft genome sequence of Thalassospira profundimaris R8-17.</title>
        <authorList>
            <person name="Lai Q."/>
            <person name="Shao Z."/>
        </authorList>
    </citation>
    <scope>NUCLEOTIDE SEQUENCE [LARGE SCALE GENOMIC DNA]</scope>
    <source>
        <strain evidence="2 3">R8-17</strain>
    </source>
</reference>
<evidence type="ECO:0000313" key="3">
    <source>
        <dbReference type="Proteomes" id="UP000253061"/>
    </source>
</evidence>
<dbReference type="Gene3D" id="3.30.70.100">
    <property type="match status" value="1"/>
</dbReference>
<dbReference type="InterPro" id="IPR006121">
    <property type="entry name" value="HMA_dom"/>
</dbReference>
<dbReference type="EMBL" id="JPWB01000003">
    <property type="protein sequence ID" value="RCK22861.1"/>
    <property type="molecule type" value="Genomic_DNA"/>
</dbReference>
<dbReference type="PROSITE" id="PS50846">
    <property type="entry name" value="HMA_2"/>
    <property type="match status" value="1"/>
</dbReference>
<protein>
    <submittedName>
        <fullName evidence="2">Heavy metal transporter</fullName>
    </submittedName>
</protein>
<evidence type="ECO:0000313" key="2">
    <source>
        <dbReference type="EMBL" id="RCK22861.1"/>
    </source>
</evidence>
<organism evidence="2 3">
    <name type="scientific">Thalassospira profundimaris</name>
    <dbReference type="NCBI Taxonomy" id="502049"/>
    <lineage>
        <taxon>Bacteria</taxon>
        <taxon>Pseudomonadati</taxon>
        <taxon>Pseudomonadota</taxon>
        <taxon>Alphaproteobacteria</taxon>
        <taxon>Rhodospirillales</taxon>
        <taxon>Thalassospiraceae</taxon>
        <taxon>Thalassospira</taxon>
    </lineage>
</organism>
<accession>A0A367VEH2</accession>
<dbReference type="CDD" id="cd00371">
    <property type="entry name" value="HMA"/>
    <property type="match status" value="1"/>
</dbReference>
<proteinExistence type="predicted"/>
<dbReference type="Proteomes" id="UP000253061">
    <property type="component" value="Unassembled WGS sequence"/>
</dbReference>
<comment type="caution">
    <text evidence="2">The sequence shown here is derived from an EMBL/GenBank/DDBJ whole genome shotgun (WGS) entry which is preliminary data.</text>
</comment>
<dbReference type="GO" id="GO:0046872">
    <property type="term" value="F:metal ion binding"/>
    <property type="evidence" value="ECO:0007669"/>
    <property type="project" value="InterPro"/>
</dbReference>
<dbReference type="SUPFAM" id="SSF55008">
    <property type="entry name" value="HMA, heavy metal-associated domain"/>
    <property type="match status" value="1"/>
</dbReference>
<feature type="domain" description="HMA" evidence="1">
    <location>
        <begin position="1"/>
        <end position="63"/>
    </location>
</feature>
<gene>
    <name evidence="2" type="ORF">TH6_07335</name>
</gene>